<name>A0ABQ5BCZ4_9ASTR</name>
<keyword evidence="3" id="KW-1185">Reference proteome</keyword>
<feature type="compositionally biased region" description="Acidic residues" evidence="1">
    <location>
        <begin position="61"/>
        <end position="86"/>
    </location>
</feature>
<feature type="non-terminal residue" evidence="2">
    <location>
        <position position="1"/>
    </location>
</feature>
<proteinExistence type="predicted"/>
<protein>
    <submittedName>
        <fullName evidence="2">Uncharacterized protein</fullName>
    </submittedName>
</protein>
<sequence length="97" mass="10924">QQVYYATYPSMMKDLKDWWPVLKAMPRGIFQVAEGILATEIPGDDNRGNLKEVQTTLVTDDTNDDGEEEEFEDTNGDDDSSDDIDLDSFNHSSDDDA</sequence>
<comment type="caution">
    <text evidence="2">The sequence shown here is derived from an EMBL/GenBank/DDBJ whole genome shotgun (WGS) entry which is preliminary data.</text>
</comment>
<reference evidence="2" key="1">
    <citation type="journal article" date="2022" name="Int. J. Mol. Sci.">
        <title>Draft Genome of Tanacetum Coccineum: Genomic Comparison of Closely Related Tanacetum-Family Plants.</title>
        <authorList>
            <person name="Yamashiro T."/>
            <person name="Shiraishi A."/>
            <person name="Nakayama K."/>
            <person name="Satake H."/>
        </authorList>
    </citation>
    <scope>NUCLEOTIDE SEQUENCE</scope>
</reference>
<organism evidence="2 3">
    <name type="scientific">Tanacetum coccineum</name>
    <dbReference type="NCBI Taxonomy" id="301880"/>
    <lineage>
        <taxon>Eukaryota</taxon>
        <taxon>Viridiplantae</taxon>
        <taxon>Streptophyta</taxon>
        <taxon>Embryophyta</taxon>
        <taxon>Tracheophyta</taxon>
        <taxon>Spermatophyta</taxon>
        <taxon>Magnoliopsida</taxon>
        <taxon>eudicotyledons</taxon>
        <taxon>Gunneridae</taxon>
        <taxon>Pentapetalae</taxon>
        <taxon>asterids</taxon>
        <taxon>campanulids</taxon>
        <taxon>Asterales</taxon>
        <taxon>Asteraceae</taxon>
        <taxon>Asteroideae</taxon>
        <taxon>Anthemideae</taxon>
        <taxon>Anthemidinae</taxon>
        <taxon>Tanacetum</taxon>
    </lineage>
</organism>
<evidence type="ECO:0000313" key="3">
    <source>
        <dbReference type="Proteomes" id="UP001151760"/>
    </source>
</evidence>
<accession>A0ABQ5BCZ4</accession>
<gene>
    <name evidence="2" type="ORF">Tco_0857791</name>
</gene>
<dbReference type="EMBL" id="BQNB010013012">
    <property type="protein sequence ID" value="GJT10749.1"/>
    <property type="molecule type" value="Genomic_DNA"/>
</dbReference>
<evidence type="ECO:0000256" key="1">
    <source>
        <dbReference type="SAM" id="MobiDB-lite"/>
    </source>
</evidence>
<reference evidence="2" key="2">
    <citation type="submission" date="2022-01" db="EMBL/GenBank/DDBJ databases">
        <authorList>
            <person name="Yamashiro T."/>
            <person name="Shiraishi A."/>
            <person name="Satake H."/>
            <person name="Nakayama K."/>
        </authorList>
    </citation>
    <scope>NUCLEOTIDE SEQUENCE</scope>
</reference>
<feature type="region of interest" description="Disordered" evidence="1">
    <location>
        <begin position="55"/>
        <end position="97"/>
    </location>
</feature>
<evidence type="ECO:0000313" key="2">
    <source>
        <dbReference type="EMBL" id="GJT10749.1"/>
    </source>
</evidence>
<dbReference type="Proteomes" id="UP001151760">
    <property type="component" value="Unassembled WGS sequence"/>
</dbReference>